<evidence type="ECO:0000256" key="3">
    <source>
        <dbReference type="RuleBase" id="RU003788"/>
    </source>
</evidence>
<keyword evidence="1 3" id="KW-0929">Antimicrobial</keyword>
<gene>
    <name evidence="7" type="ORF">LKD31_01905</name>
</gene>
<feature type="domain" description="SH3b" evidence="6">
    <location>
        <begin position="33"/>
        <end position="97"/>
    </location>
</feature>
<feature type="domain" description="SH3b" evidence="6">
    <location>
        <begin position="426"/>
        <end position="493"/>
    </location>
</feature>
<dbReference type="EMBL" id="JAJEQC010000001">
    <property type="protein sequence ID" value="MCC2135771.1"/>
    <property type="molecule type" value="Genomic_DNA"/>
</dbReference>
<dbReference type="PANTHER" id="PTHR34408">
    <property type="entry name" value="FAMILY PROTEIN, PUTATIVE-RELATED"/>
    <property type="match status" value="1"/>
</dbReference>
<evidence type="ECO:0000256" key="1">
    <source>
        <dbReference type="ARBA" id="ARBA00022529"/>
    </source>
</evidence>
<dbReference type="Gene3D" id="2.60.40.1080">
    <property type="match status" value="1"/>
</dbReference>
<dbReference type="InterPro" id="IPR052354">
    <property type="entry name" value="Cell_Wall_Dynamics_Protein"/>
</dbReference>
<organism evidence="7 8">
    <name type="scientific">Hominenteromicrobium mulieris</name>
    <dbReference type="NCBI Taxonomy" id="2885357"/>
    <lineage>
        <taxon>Bacteria</taxon>
        <taxon>Bacillati</taxon>
        <taxon>Bacillota</taxon>
        <taxon>Clostridia</taxon>
        <taxon>Eubacteriales</taxon>
        <taxon>Oscillospiraceae</taxon>
        <taxon>Hominenteromicrobium</taxon>
    </lineage>
</organism>
<feature type="domain" description="SH3b" evidence="6">
    <location>
        <begin position="188"/>
        <end position="251"/>
    </location>
</feature>
<keyword evidence="3" id="KW-0326">Glycosidase</keyword>
<dbReference type="AlphaFoldDB" id="A0AAE3AKD2"/>
<dbReference type="RefSeq" id="WP_308448389.1">
    <property type="nucleotide sequence ID" value="NZ_JAJEQC010000001.1"/>
</dbReference>
<comment type="caution">
    <text evidence="7">The sequence shown here is derived from an EMBL/GenBank/DDBJ whole genome shotgun (WGS) entry which is preliminary data.</text>
</comment>
<evidence type="ECO:0000313" key="7">
    <source>
        <dbReference type="EMBL" id="MCC2135771.1"/>
    </source>
</evidence>
<evidence type="ECO:0000256" key="2">
    <source>
        <dbReference type="ARBA" id="ARBA00022638"/>
    </source>
</evidence>
<evidence type="ECO:0000256" key="5">
    <source>
        <dbReference type="SAM" id="SignalP"/>
    </source>
</evidence>
<feature type="compositionally biased region" description="Low complexity" evidence="4">
    <location>
        <begin position="586"/>
        <end position="605"/>
    </location>
</feature>
<dbReference type="SUPFAM" id="SSF53955">
    <property type="entry name" value="Lysozyme-like"/>
    <property type="match status" value="1"/>
</dbReference>
<feature type="domain" description="SH3b" evidence="6">
    <location>
        <begin position="604"/>
        <end position="669"/>
    </location>
</feature>
<dbReference type="InterPro" id="IPR036028">
    <property type="entry name" value="SH3-like_dom_sf"/>
</dbReference>
<dbReference type="InterPro" id="IPR002196">
    <property type="entry name" value="Glyco_hydro_24"/>
</dbReference>
<evidence type="ECO:0000256" key="4">
    <source>
        <dbReference type="SAM" id="MobiDB-lite"/>
    </source>
</evidence>
<dbReference type="Pfam" id="PF08239">
    <property type="entry name" value="SH3_3"/>
    <property type="match status" value="9"/>
</dbReference>
<dbReference type="SMART" id="SM00287">
    <property type="entry name" value="SH3b"/>
    <property type="match status" value="9"/>
</dbReference>
<dbReference type="GO" id="GO:0009253">
    <property type="term" value="P:peptidoglycan catabolic process"/>
    <property type="evidence" value="ECO:0007669"/>
    <property type="project" value="InterPro"/>
</dbReference>
<feature type="domain" description="SH3b" evidence="6">
    <location>
        <begin position="349"/>
        <end position="413"/>
    </location>
</feature>
<name>A0AAE3AKD2_9FIRM</name>
<feature type="compositionally biased region" description="Low complexity" evidence="4">
    <location>
        <begin position="335"/>
        <end position="349"/>
    </location>
</feature>
<keyword evidence="5" id="KW-0732">Signal</keyword>
<evidence type="ECO:0000259" key="6">
    <source>
        <dbReference type="PROSITE" id="PS51781"/>
    </source>
</evidence>
<feature type="chain" id="PRO_5042041439" description="Lysozyme" evidence="5">
    <location>
        <begin position="33"/>
        <end position="1130"/>
    </location>
</feature>
<keyword evidence="8" id="KW-1185">Reference proteome</keyword>
<feature type="domain" description="SH3b" evidence="6">
    <location>
        <begin position="511"/>
        <end position="578"/>
    </location>
</feature>
<dbReference type="Proteomes" id="UP001199424">
    <property type="component" value="Unassembled WGS sequence"/>
</dbReference>
<feature type="region of interest" description="Disordered" evidence="4">
    <location>
        <begin position="498"/>
        <end position="518"/>
    </location>
</feature>
<feature type="domain" description="SH3b" evidence="6">
    <location>
        <begin position="268"/>
        <end position="332"/>
    </location>
</feature>
<dbReference type="EC" id="3.2.1.17" evidence="3"/>
<feature type="region of interest" description="Disordered" evidence="4">
    <location>
        <begin position="335"/>
        <end position="354"/>
    </location>
</feature>
<feature type="region of interest" description="Disordered" evidence="4">
    <location>
        <begin position="581"/>
        <end position="605"/>
    </location>
</feature>
<dbReference type="GO" id="GO:0042742">
    <property type="term" value="P:defense response to bacterium"/>
    <property type="evidence" value="ECO:0007669"/>
    <property type="project" value="UniProtKB-KW"/>
</dbReference>
<dbReference type="Gene3D" id="1.10.530.40">
    <property type="match status" value="1"/>
</dbReference>
<dbReference type="InterPro" id="IPR023346">
    <property type="entry name" value="Lysozyme-like_dom_sf"/>
</dbReference>
<feature type="region of interest" description="Disordered" evidence="4">
    <location>
        <begin position="254"/>
        <end position="273"/>
    </location>
</feature>
<accession>A0AAE3AKD2</accession>
<keyword evidence="3" id="KW-0378">Hydrolase</keyword>
<dbReference type="SUPFAM" id="SSF50044">
    <property type="entry name" value="SH3-domain"/>
    <property type="match status" value="5"/>
</dbReference>
<dbReference type="InterPro" id="IPR003646">
    <property type="entry name" value="SH3-like_bac-type"/>
</dbReference>
<dbReference type="PANTHER" id="PTHR34408:SF1">
    <property type="entry name" value="GLYCOSYL HYDROLASE FAMILY 19 DOMAIN-CONTAINING PROTEIN HI_1415"/>
    <property type="match status" value="1"/>
</dbReference>
<keyword evidence="2 3" id="KW-0081">Bacteriolytic enzyme</keyword>
<dbReference type="InterPro" id="IPR023347">
    <property type="entry name" value="Lysozyme_dom_sf"/>
</dbReference>
<feature type="signal peptide" evidence="5">
    <location>
        <begin position="1"/>
        <end position="32"/>
    </location>
</feature>
<feature type="compositionally biased region" description="Low complexity" evidence="4">
    <location>
        <begin position="254"/>
        <end position="268"/>
    </location>
</feature>
<reference evidence="7" key="1">
    <citation type="submission" date="2021-10" db="EMBL/GenBank/DDBJ databases">
        <title>Anaerobic single-cell dispensing facilitates the cultivation of human gut bacteria.</title>
        <authorList>
            <person name="Afrizal A."/>
        </authorList>
    </citation>
    <scope>NUCLEOTIDE SEQUENCE</scope>
    <source>
        <strain evidence="7">CLA-AA-H250</strain>
    </source>
</reference>
<dbReference type="PROSITE" id="PS51781">
    <property type="entry name" value="SH3B"/>
    <property type="match status" value="8"/>
</dbReference>
<protein>
    <recommendedName>
        <fullName evidence="3">Lysozyme</fullName>
        <ecNumber evidence="3">3.2.1.17</ecNumber>
    </recommendedName>
</protein>
<dbReference type="Pfam" id="PF00959">
    <property type="entry name" value="Phage_lysozyme"/>
    <property type="match status" value="1"/>
</dbReference>
<dbReference type="GO" id="GO:0003796">
    <property type="term" value="F:lysozyme activity"/>
    <property type="evidence" value="ECO:0007669"/>
    <property type="project" value="UniProtKB-EC"/>
</dbReference>
<dbReference type="GO" id="GO:0031640">
    <property type="term" value="P:killing of cells of another organism"/>
    <property type="evidence" value="ECO:0007669"/>
    <property type="project" value="UniProtKB-KW"/>
</dbReference>
<sequence>MQYRKRMLQKKGTALLLSALLLASALPLAAYAEEVSAKTTEYVNFRSGPGTNYSSQGIIASGTTITVTDTSNSEWYAVRLSNGSTGYIYAEYISMSTGGSTSNGEERSAKTTEYVNFRSGPGTNYNSKGVIALGTTVTVTDTSNAQWYAVRLSNGSTGYIFAEYISFTGSNTPSATAAPTQAPSNGSEQTAKTTEYVNFRSGPGTNYSSKGVIALGTTVTVTDTSNSEWYAVRLSNGSTGYIFAQYLKLNSSSSATATPAPTQAPSGSEQSAKTTEYVNFRSGPGTNYSSKGVIALGTTVTVTDTSNSEWYAVRLSNGSTGYIFAQYLKLNSSSSATATPAPTQAPSGSEQSAKTTEYVNFRSGPGTNYSSKGVIASGTTVTVTDRSNSQWYAVRLANGSTGYIFAQYLKVTGTSSATPTPTQAPSNDGTVQAKLTADVNLRRGAGTNYGVIKVIGTGTTVTVTDASNSQWYKVKLSDGTEGYLFSEYLKVTSGNIDSAKPSATPTPTPAPSNGTVQAKTTSDLNVRKGPGTSYGIIKVIDMNVNVTVTEATNSSWYKVKLSDGTEGYLAAQYLKITSGDINSVKPGNSGDDNTNNGNNSNAPATDEYVRVTVGLNLRSEPNTSCKVLTVLSTGTVLNVLDRKTSGWVHVRTTGGAEGYVSAEYVTAYDPSSSSASISVSSVDLAQYKTIYIQASSSGSVTWESSDASVATAKAGVSGQLFIYGAAPGTAKITAKSANGTALATVSVTVSAPEAVRFAYTTPNIITAGSSFNLKAVTDTQKSAVRFEIDGVGTYDTTSYDSESQGDNNVRIFSASATISTPGTYTVRAYSSSGGGYSSDYREFTILVVSTTDSDTTTGESRRVSDSMLDNIASYEGYVPQVSPDTLAGNIPTVGYGYVVSKNTTFYNNLTRSEAKAMLADTVNRGSYTTEINRFISSNGLLMSQCQFDALASFSYNVGAGYWNGSGNCYVRTVIMNTVVPPQDLSSSNPYGGKVTASTLPMYQDHSASSTQITTLKISTSVNILDYYRDSSTKQSWYKVSASGKSGWVRAGDVAFNSTSGLTHDLNYVDAYTFGSNLLDWHVAGGNCYIGLYYRRLAEAKVFSYGNYAEASPSNGNYKKNTYGYKVPSCL</sequence>
<proteinExistence type="inferred from homology"/>
<comment type="catalytic activity">
    <reaction evidence="3">
        <text>Hydrolysis of (1-&gt;4)-beta-linkages between N-acetylmuramic acid and N-acetyl-D-glucosamine residues in a peptidoglycan and between N-acetyl-D-glucosamine residues in chitodextrins.</text>
        <dbReference type="EC" id="3.2.1.17"/>
    </reaction>
</comment>
<dbReference type="Gene3D" id="2.30.30.40">
    <property type="entry name" value="SH3 Domains"/>
    <property type="match status" value="9"/>
</dbReference>
<dbReference type="SUPFAM" id="SSF49373">
    <property type="entry name" value="Invasin/intimin cell-adhesion fragments"/>
    <property type="match status" value="1"/>
</dbReference>
<feature type="domain" description="SH3b" evidence="6">
    <location>
        <begin position="105"/>
        <end position="169"/>
    </location>
</feature>
<comment type="similarity">
    <text evidence="3">Belongs to the glycosyl hydrolase 24 family.</text>
</comment>
<evidence type="ECO:0000313" key="8">
    <source>
        <dbReference type="Proteomes" id="UP001199424"/>
    </source>
</evidence>
<dbReference type="GO" id="GO:0016998">
    <property type="term" value="P:cell wall macromolecule catabolic process"/>
    <property type="evidence" value="ECO:0007669"/>
    <property type="project" value="InterPro"/>
</dbReference>
<dbReference type="InterPro" id="IPR008964">
    <property type="entry name" value="Invasin/intimin_cell_adhesion"/>
</dbReference>